<evidence type="ECO:0008006" key="4">
    <source>
        <dbReference type="Google" id="ProtNLM"/>
    </source>
</evidence>
<dbReference type="NCBIfam" id="TIGR02327">
    <property type="entry name" value="int_mem_ywzB"/>
    <property type="match status" value="1"/>
</dbReference>
<dbReference type="Pfam" id="PF06612">
    <property type="entry name" value="DUF1146"/>
    <property type="match status" value="1"/>
</dbReference>
<dbReference type="EMBL" id="NGJZ01000001">
    <property type="protein sequence ID" value="RSU07950.1"/>
    <property type="molecule type" value="Genomic_DNA"/>
</dbReference>
<reference evidence="2 3" key="1">
    <citation type="submission" date="2017-05" db="EMBL/GenBank/DDBJ databases">
        <title>Vagococcus spp. assemblies.</title>
        <authorList>
            <person name="Gulvik C.A."/>
        </authorList>
    </citation>
    <scope>NUCLEOTIDE SEQUENCE [LARGE SCALE GENOMIC DNA]</scope>
    <source>
        <strain evidence="2 3">DSM 24756</strain>
    </source>
</reference>
<evidence type="ECO:0000313" key="2">
    <source>
        <dbReference type="EMBL" id="RSU07950.1"/>
    </source>
</evidence>
<organism evidence="2 3">
    <name type="scientific">Vagococcus entomophilus</name>
    <dbReference type="NCBI Taxonomy" id="1160095"/>
    <lineage>
        <taxon>Bacteria</taxon>
        <taxon>Bacillati</taxon>
        <taxon>Bacillota</taxon>
        <taxon>Bacilli</taxon>
        <taxon>Lactobacillales</taxon>
        <taxon>Enterococcaceae</taxon>
        <taxon>Vagococcus</taxon>
    </lineage>
</organism>
<comment type="caution">
    <text evidence="2">The sequence shown here is derived from an EMBL/GenBank/DDBJ whole genome shotgun (WGS) entry which is preliminary data.</text>
</comment>
<name>A0A430AIM7_9ENTE</name>
<dbReference type="AlphaFoldDB" id="A0A430AIM7"/>
<keyword evidence="1" id="KW-1133">Transmembrane helix</keyword>
<gene>
    <name evidence="2" type="ORF">CBF30_01540</name>
</gene>
<protein>
    <recommendedName>
        <fullName evidence="4">DUF1146 domain-containing protein</fullName>
    </recommendedName>
</protein>
<evidence type="ECO:0000256" key="1">
    <source>
        <dbReference type="SAM" id="Phobius"/>
    </source>
</evidence>
<feature type="transmembrane region" description="Helical" evidence="1">
    <location>
        <begin position="6"/>
        <end position="26"/>
    </location>
</feature>
<keyword evidence="1" id="KW-0812">Transmembrane</keyword>
<keyword evidence="3" id="KW-1185">Reference proteome</keyword>
<dbReference type="InterPro" id="IPR009526">
    <property type="entry name" value="DUF1146"/>
</dbReference>
<sequence length="80" mass="9419">MSQIYGIDAILRLSLHLIFIYIAFWAIQSLSLEQLFKRNQTKKIQVFYLLLAIVIGYTVSSFFWECMTLTKNFLAVFMQS</sequence>
<proteinExistence type="predicted"/>
<feature type="transmembrane region" description="Helical" evidence="1">
    <location>
        <begin position="46"/>
        <end position="64"/>
    </location>
</feature>
<evidence type="ECO:0000313" key="3">
    <source>
        <dbReference type="Proteomes" id="UP000288669"/>
    </source>
</evidence>
<accession>A0A430AIM7</accession>
<dbReference type="RefSeq" id="WP_126822071.1">
    <property type="nucleotide sequence ID" value="NZ_JBHLWU010000001.1"/>
</dbReference>
<dbReference type="Proteomes" id="UP000288669">
    <property type="component" value="Unassembled WGS sequence"/>
</dbReference>
<dbReference type="OrthoDB" id="1651016at2"/>
<keyword evidence="1" id="KW-0472">Membrane</keyword>